<evidence type="ECO:0000313" key="1">
    <source>
        <dbReference type="EMBL" id="WAS94476.1"/>
    </source>
</evidence>
<accession>A0ABY7H5B4</accession>
<keyword evidence="2" id="KW-1185">Reference proteome</keyword>
<evidence type="ECO:0000313" key="2">
    <source>
        <dbReference type="Proteomes" id="UP001164459"/>
    </source>
</evidence>
<name>A0ABY7H5B4_9BACT</name>
<dbReference type="EMBL" id="CP114040">
    <property type="protein sequence ID" value="WAS94476.1"/>
    <property type="molecule type" value="Genomic_DNA"/>
</dbReference>
<dbReference type="InterPro" id="IPR013406">
    <property type="entry name" value="CHP02574_addiction_mod"/>
</dbReference>
<dbReference type="Pfam" id="PF09720">
    <property type="entry name" value="Unstab_antitox"/>
    <property type="match status" value="1"/>
</dbReference>
<protein>
    <submittedName>
        <fullName evidence="1">Addiction module protein</fullName>
    </submittedName>
</protein>
<sequence length="62" mass="7116">MGAPTKPAEELVDEPEPSEEQLAEIEAAWEEEVLWRAKEHEEGRAESIPWEQVRAEIFGKRA</sequence>
<dbReference type="RefSeq" id="WP_269036810.1">
    <property type="nucleotide sequence ID" value="NZ_CP114040.1"/>
</dbReference>
<dbReference type="Proteomes" id="UP001164459">
    <property type="component" value="Chromosome"/>
</dbReference>
<reference evidence="1" key="1">
    <citation type="submission" date="2022-11" db="EMBL/GenBank/DDBJ databases">
        <title>Minimal conservation of predation-associated metabolite biosynthetic gene clusters underscores biosynthetic potential of Myxococcota including descriptions for ten novel species: Archangium lansinium sp. nov., Myxococcus landrumus sp. nov., Nannocystis bai.</title>
        <authorList>
            <person name="Ahearne A."/>
            <person name="Stevens C."/>
            <person name="Dowd S."/>
        </authorList>
    </citation>
    <scope>NUCLEOTIDE SEQUENCE</scope>
    <source>
        <strain evidence="1">Fl3</strain>
    </source>
</reference>
<proteinExistence type="predicted"/>
<gene>
    <name evidence="1" type="ORF">O0S08_50815</name>
</gene>
<organism evidence="1 2">
    <name type="scientific">Nannocystis punicea</name>
    <dbReference type="NCBI Taxonomy" id="2995304"/>
    <lineage>
        <taxon>Bacteria</taxon>
        <taxon>Pseudomonadati</taxon>
        <taxon>Myxococcota</taxon>
        <taxon>Polyangia</taxon>
        <taxon>Nannocystales</taxon>
        <taxon>Nannocystaceae</taxon>
        <taxon>Nannocystis</taxon>
    </lineage>
</organism>